<organism evidence="10 11">
    <name type="scientific">Heterodermia speciosa</name>
    <dbReference type="NCBI Taxonomy" id="116794"/>
    <lineage>
        <taxon>Eukaryota</taxon>
        <taxon>Fungi</taxon>
        <taxon>Dikarya</taxon>
        <taxon>Ascomycota</taxon>
        <taxon>Pezizomycotina</taxon>
        <taxon>Lecanoromycetes</taxon>
        <taxon>OSLEUM clade</taxon>
        <taxon>Lecanoromycetidae</taxon>
        <taxon>Caliciales</taxon>
        <taxon>Physciaceae</taxon>
        <taxon>Heterodermia</taxon>
    </lineage>
</organism>
<dbReference type="Gene3D" id="2.60.260.20">
    <property type="entry name" value="Urease metallochaperone UreE, N-terminal domain"/>
    <property type="match status" value="3"/>
</dbReference>
<dbReference type="GO" id="GO:0030544">
    <property type="term" value="F:Hsp70 protein binding"/>
    <property type="evidence" value="ECO:0007669"/>
    <property type="project" value="InterPro"/>
</dbReference>
<dbReference type="InterPro" id="IPR008971">
    <property type="entry name" value="HSP40/DnaJ_pept-bd"/>
</dbReference>
<evidence type="ECO:0008006" key="12">
    <source>
        <dbReference type="Google" id="ProtNLM"/>
    </source>
</evidence>
<dbReference type="GO" id="GO:0006457">
    <property type="term" value="P:protein folding"/>
    <property type="evidence" value="ECO:0007669"/>
    <property type="project" value="InterPro"/>
</dbReference>
<dbReference type="InterPro" id="IPR036410">
    <property type="entry name" value="HSP_DnaJ_Cys-rich_dom_sf"/>
</dbReference>
<dbReference type="FunFam" id="2.60.260.20:FF:000013">
    <property type="entry name" value="DnaJ subfamily B member 11"/>
    <property type="match status" value="1"/>
</dbReference>
<evidence type="ECO:0000256" key="5">
    <source>
        <dbReference type="ARBA" id="ARBA00023186"/>
    </source>
</evidence>
<dbReference type="InterPro" id="IPR001623">
    <property type="entry name" value="DnaJ_domain"/>
</dbReference>
<dbReference type="Gene3D" id="2.10.230.10">
    <property type="entry name" value="Heat shock protein DnaJ, cysteine-rich domain"/>
    <property type="match status" value="1"/>
</dbReference>
<keyword evidence="2" id="KW-0677">Repeat</keyword>
<dbReference type="FunFam" id="2.10.230.10:FF:000001">
    <property type="entry name" value="DnaJ subfamily A member 2"/>
    <property type="match status" value="1"/>
</dbReference>
<dbReference type="Proteomes" id="UP000664521">
    <property type="component" value="Unassembled WGS sequence"/>
</dbReference>
<dbReference type="InterPro" id="IPR001305">
    <property type="entry name" value="HSP_DnaJ_Cys-rich_dom"/>
</dbReference>
<evidence type="ECO:0000256" key="6">
    <source>
        <dbReference type="PROSITE-ProRule" id="PRU00546"/>
    </source>
</evidence>
<dbReference type="Gene3D" id="1.10.287.110">
    <property type="entry name" value="DnaJ domain"/>
    <property type="match status" value="1"/>
</dbReference>
<dbReference type="InterPro" id="IPR018253">
    <property type="entry name" value="DnaJ_domain_CS"/>
</dbReference>
<feature type="domain" description="J" evidence="8">
    <location>
        <begin position="1"/>
        <end position="68"/>
    </location>
</feature>
<sequence>MPSEVLGIQRGASKAEVKKAYHKAALSSHPDKVPEDERTTAEIRFKAVGQAYDILNDDDKRHLYDTHGMSAFEGPQGSGMGASVDLEEMLSQMFGMGGGMEGMGGGIPPGFGGGPRPRKPRKGTNDEQTYNVSLEEQYKGKTAKFSSRKNIICSHCKGTGGKEKAKSKQCASCQGRGSKQGLRSVGPSVVVQETVLCSVCTGTGSIFKDKDRCKKCKGNRVVEARKVLELYIPRGSRWATFLYPKMMNLLTLSRDGDKIVLEGEADQVPDQEPGDIVFTLNEAQHDIFHREGADLSAEIEVTLAEALCGFSRVVLKHLDGRGIHVKHPQPIAHVLKPGQVLKVASEGMPLKKSDAKGDLYLVVKVLFPEQDWLDQHQAIPKLLEILPKPAEPIKADIIDEVEYDETASLDDFGGNDQDGGGAWEDEDVENGAEAQCAQQ</sequence>
<dbReference type="PROSITE" id="PS50076">
    <property type="entry name" value="DNAJ_2"/>
    <property type="match status" value="1"/>
</dbReference>
<dbReference type="PROSITE" id="PS00636">
    <property type="entry name" value="DNAJ_1"/>
    <property type="match status" value="1"/>
</dbReference>
<dbReference type="OrthoDB" id="550424at2759"/>
<evidence type="ECO:0000256" key="2">
    <source>
        <dbReference type="ARBA" id="ARBA00022737"/>
    </source>
</evidence>
<feature type="region of interest" description="Disordered" evidence="7">
    <location>
        <begin position="408"/>
        <end position="439"/>
    </location>
</feature>
<dbReference type="PROSITE" id="PS51188">
    <property type="entry name" value="ZF_CR"/>
    <property type="match status" value="1"/>
</dbReference>
<feature type="domain" description="CR-type" evidence="9">
    <location>
        <begin position="140"/>
        <end position="225"/>
    </location>
</feature>
<feature type="zinc finger region" description="CR-type" evidence="6">
    <location>
        <begin position="140"/>
        <end position="225"/>
    </location>
</feature>
<evidence type="ECO:0000259" key="9">
    <source>
        <dbReference type="PROSITE" id="PS51188"/>
    </source>
</evidence>
<dbReference type="CDD" id="cd10719">
    <property type="entry name" value="DnaJ_zf"/>
    <property type="match status" value="1"/>
</dbReference>
<reference evidence="10" key="1">
    <citation type="submission" date="2021-03" db="EMBL/GenBank/DDBJ databases">
        <authorList>
            <person name="Tagirdzhanova G."/>
        </authorList>
    </citation>
    <scope>NUCLEOTIDE SEQUENCE</scope>
</reference>
<accession>A0A8H3J164</accession>
<dbReference type="Pfam" id="PF00226">
    <property type="entry name" value="DnaJ"/>
    <property type="match status" value="1"/>
</dbReference>
<proteinExistence type="predicted"/>
<dbReference type="InterPro" id="IPR044713">
    <property type="entry name" value="DNJA1/2-like"/>
</dbReference>
<evidence type="ECO:0000256" key="3">
    <source>
        <dbReference type="ARBA" id="ARBA00022771"/>
    </source>
</evidence>
<dbReference type="CDD" id="cd10747">
    <property type="entry name" value="DnaJ_C"/>
    <property type="match status" value="1"/>
</dbReference>
<evidence type="ECO:0000259" key="8">
    <source>
        <dbReference type="PROSITE" id="PS50076"/>
    </source>
</evidence>
<dbReference type="EMBL" id="CAJPDS010000120">
    <property type="protein sequence ID" value="CAF9938811.1"/>
    <property type="molecule type" value="Genomic_DNA"/>
</dbReference>
<dbReference type="SUPFAM" id="SSF46565">
    <property type="entry name" value="Chaperone J-domain"/>
    <property type="match status" value="1"/>
</dbReference>
<keyword evidence="11" id="KW-1185">Reference proteome</keyword>
<dbReference type="Pfam" id="PF01556">
    <property type="entry name" value="DnaJ_C"/>
    <property type="match status" value="1"/>
</dbReference>
<evidence type="ECO:0000313" key="11">
    <source>
        <dbReference type="Proteomes" id="UP000664521"/>
    </source>
</evidence>
<dbReference type="SUPFAM" id="SSF49493">
    <property type="entry name" value="HSP40/DnaJ peptide-binding domain"/>
    <property type="match status" value="2"/>
</dbReference>
<dbReference type="AlphaFoldDB" id="A0A8H3J164"/>
<dbReference type="SMART" id="SM00271">
    <property type="entry name" value="DnaJ"/>
    <property type="match status" value="1"/>
</dbReference>
<dbReference type="InterPro" id="IPR036869">
    <property type="entry name" value="J_dom_sf"/>
</dbReference>
<protein>
    <recommendedName>
        <fullName evidence="12">DnaJ-domain-containing protein</fullName>
    </recommendedName>
</protein>
<evidence type="ECO:0000256" key="4">
    <source>
        <dbReference type="ARBA" id="ARBA00022833"/>
    </source>
</evidence>
<dbReference type="GO" id="GO:0051082">
    <property type="term" value="F:unfolded protein binding"/>
    <property type="evidence" value="ECO:0007669"/>
    <property type="project" value="InterPro"/>
</dbReference>
<dbReference type="SUPFAM" id="SSF57938">
    <property type="entry name" value="DnaJ/Hsp40 cysteine-rich domain"/>
    <property type="match status" value="1"/>
</dbReference>
<evidence type="ECO:0000256" key="7">
    <source>
        <dbReference type="SAM" id="MobiDB-lite"/>
    </source>
</evidence>
<keyword evidence="4 6" id="KW-0862">Zinc</keyword>
<dbReference type="Pfam" id="PF00684">
    <property type="entry name" value="DnaJ_CXXCXGXG"/>
    <property type="match status" value="1"/>
</dbReference>
<dbReference type="PANTHER" id="PTHR43888">
    <property type="entry name" value="DNAJ-LIKE-2, ISOFORM A-RELATED"/>
    <property type="match status" value="1"/>
</dbReference>
<dbReference type="CDD" id="cd06257">
    <property type="entry name" value="DnaJ"/>
    <property type="match status" value="1"/>
</dbReference>
<dbReference type="GO" id="GO:0008270">
    <property type="term" value="F:zinc ion binding"/>
    <property type="evidence" value="ECO:0007669"/>
    <property type="project" value="UniProtKB-KW"/>
</dbReference>
<gene>
    <name evidence="10" type="ORF">HETSPECPRED_001390</name>
</gene>
<keyword evidence="1 6" id="KW-0479">Metal-binding</keyword>
<dbReference type="PRINTS" id="PR00625">
    <property type="entry name" value="JDOMAIN"/>
</dbReference>
<keyword evidence="3 6" id="KW-0863">Zinc-finger</keyword>
<evidence type="ECO:0000256" key="1">
    <source>
        <dbReference type="ARBA" id="ARBA00022723"/>
    </source>
</evidence>
<name>A0A8H3J164_9LECA</name>
<keyword evidence="5" id="KW-0143">Chaperone</keyword>
<comment type="caution">
    <text evidence="10">The sequence shown here is derived from an EMBL/GenBank/DDBJ whole genome shotgun (WGS) entry which is preliminary data.</text>
</comment>
<dbReference type="InterPro" id="IPR002939">
    <property type="entry name" value="DnaJ_C"/>
</dbReference>
<evidence type="ECO:0000313" key="10">
    <source>
        <dbReference type="EMBL" id="CAF9938811.1"/>
    </source>
</evidence>